<feature type="transmembrane region" description="Helical" evidence="8">
    <location>
        <begin position="270"/>
        <end position="292"/>
    </location>
</feature>
<feature type="transmembrane region" description="Helical" evidence="8">
    <location>
        <begin position="436"/>
        <end position="454"/>
    </location>
</feature>
<keyword evidence="4 8" id="KW-1133">Transmembrane helix</keyword>
<dbReference type="Gene3D" id="1.20.1250.20">
    <property type="entry name" value="MFS general substrate transporter like domains"/>
    <property type="match status" value="1"/>
</dbReference>
<dbReference type="PANTHER" id="PTHR23502">
    <property type="entry name" value="MAJOR FACILITATOR SUPERFAMILY"/>
    <property type="match status" value="1"/>
</dbReference>
<dbReference type="FunFam" id="1.20.1720.10:FF:000009">
    <property type="entry name" value="MFS multidrug transporter"/>
    <property type="match status" value="1"/>
</dbReference>
<accession>A0AAD7AAG7</accession>
<organism evidence="10 11">
    <name type="scientific">Mycena albidolilacea</name>
    <dbReference type="NCBI Taxonomy" id="1033008"/>
    <lineage>
        <taxon>Eukaryota</taxon>
        <taxon>Fungi</taxon>
        <taxon>Dikarya</taxon>
        <taxon>Basidiomycota</taxon>
        <taxon>Agaricomycotina</taxon>
        <taxon>Agaricomycetes</taxon>
        <taxon>Agaricomycetidae</taxon>
        <taxon>Agaricales</taxon>
        <taxon>Marasmiineae</taxon>
        <taxon>Mycenaceae</taxon>
        <taxon>Mycena</taxon>
    </lineage>
</organism>
<dbReference type="FunFam" id="1.20.1250.20:FF:000172">
    <property type="entry name" value="MFS multidrug resistance transporter"/>
    <property type="match status" value="1"/>
</dbReference>
<comment type="subcellular location">
    <subcellularLocation>
        <location evidence="1">Membrane</location>
        <topology evidence="1">Multi-pass membrane protein</topology>
    </subcellularLocation>
</comment>
<dbReference type="InterPro" id="IPR020846">
    <property type="entry name" value="MFS_dom"/>
</dbReference>
<feature type="transmembrane region" description="Helical" evidence="8">
    <location>
        <begin position="312"/>
        <end position="335"/>
    </location>
</feature>
<dbReference type="EMBL" id="JARIHO010000011">
    <property type="protein sequence ID" value="KAJ7353362.1"/>
    <property type="molecule type" value="Genomic_DNA"/>
</dbReference>
<dbReference type="CDD" id="cd17323">
    <property type="entry name" value="MFS_Tpo1_MDR_like"/>
    <property type="match status" value="1"/>
</dbReference>
<feature type="transmembrane region" description="Helical" evidence="8">
    <location>
        <begin position="107"/>
        <end position="126"/>
    </location>
</feature>
<dbReference type="Pfam" id="PF07690">
    <property type="entry name" value="MFS_1"/>
    <property type="match status" value="1"/>
</dbReference>
<proteinExistence type="predicted"/>
<protein>
    <submittedName>
        <fullName evidence="10">MFS general substrate transporter</fullName>
    </submittedName>
</protein>
<sequence length="504" mass="54361">MPSDDERVRDDFTPNHESKIPEQEEAHSEPHSIYTPAEKWFIVALIGFGGLFSPLSSNIYFPVIPTLSQVFHKSIELINLTVTMYIVFQGLAPMFWGTLADSFGRRLMFICCLLLLSASCIGLALVPSNAYWLLLLLRCLQSAGSASTIALGAGVIGDISSPAERGGFFGVYNIGPLVGPAIGPVLGGALADHLGWRSIFWFLCIASAGCALTLILFLPETLRSLVGNGSIPPPTISRPVLPLVGRRATKITSTSPVPRTRKPFQNPLRLLFNPDILILLSFNGLVCAVFYAVNASIATIFHETYPELSQTQLGLCYLAIGGGMLVGSATSGKLLNWDYQRVRRSILAESEKTTAQDESKFPIEKARLRLIPILLTCFVASCAAYGWCIKERVSIAGPLVFLVAVGLFTMSIMNAAQTLILDLVPSQGSSVTACNNLVRCALSATAVAVIQPILSALGAGWTYVLLVGMCVVASPLIYVVIRIGPGCREKRRRRSEAAQVQEGN</sequence>
<evidence type="ECO:0000256" key="7">
    <source>
        <dbReference type="SAM" id="MobiDB-lite"/>
    </source>
</evidence>
<dbReference type="GO" id="GO:0140115">
    <property type="term" value="P:export across plasma membrane"/>
    <property type="evidence" value="ECO:0007669"/>
    <property type="project" value="UniProtKB-ARBA"/>
</dbReference>
<gene>
    <name evidence="10" type="ORF">DFH08DRAFT_856632</name>
</gene>
<keyword evidence="11" id="KW-1185">Reference proteome</keyword>
<feature type="region of interest" description="Disordered" evidence="7">
    <location>
        <begin position="1"/>
        <end position="29"/>
    </location>
</feature>
<dbReference type="SUPFAM" id="SSF103473">
    <property type="entry name" value="MFS general substrate transporter"/>
    <property type="match status" value="1"/>
</dbReference>
<dbReference type="InterPro" id="IPR036259">
    <property type="entry name" value="MFS_trans_sf"/>
</dbReference>
<evidence type="ECO:0000313" key="11">
    <source>
        <dbReference type="Proteomes" id="UP001218218"/>
    </source>
</evidence>
<keyword evidence="6" id="KW-0325">Glycoprotein</keyword>
<evidence type="ECO:0000256" key="6">
    <source>
        <dbReference type="ARBA" id="ARBA00023180"/>
    </source>
</evidence>
<reference evidence="10" key="1">
    <citation type="submission" date="2023-03" db="EMBL/GenBank/DDBJ databases">
        <title>Massive genome expansion in bonnet fungi (Mycena s.s.) driven by repeated elements and novel gene families across ecological guilds.</title>
        <authorList>
            <consortium name="Lawrence Berkeley National Laboratory"/>
            <person name="Harder C.B."/>
            <person name="Miyauchi S."/>
            <person name="Viragh M."/>
            <person name="Kuo A."/>
            <person name="Thoen E."/>
            <person name="Andreopoulos B."/>
            <person name="Lu D."/>
            <person name="Skrede I."/>
            <person name="Drula E."/>
            <person name="Henrissat B."/>
            <person name="Morin E."/>
            <person name="Kohler A."/>
            <person name="Barry K."/>
            <person name="LaButti K."/>
            <person name="Morin E."/>
            <person name="Salamov A."/>
            <person name="Lipzen A."/>
            <person name="Mereny Z."/>
            <person name="Hegedus B."/>
            <person name="Baldrian P."/>
            <person name="Stursova M."/>
            <person name="Weitz H."/>
            <person name="Taylor A."/>
            <person name="Grigoriev I.V."/>
            <person name="Nagy L.G."/>
            <person name="Martin F."/>
            <person name="Kauserud H."/>
        </authorList>
    </citation>
    <scope>NUCLEOTIDE SEQUENCE</scope>
    <source>
        <strain evidence="10">CBHHK002</strain>
    </source>
</reference>
<keyword evidence="5 8" id="KW-0472">Membrane</keyword>
<comment type="caution">
    <text evidence="10">The sequence shown here is derived from an EMBL/GenBank/DDBJ whole genome shotgun (WGS) entry which is preliminary data.</text>
</comment>
<dbReference type="GO" id="GO:0005886">
    <property type="term" value="C:plasma membrane"/>
    <property type="evidence" value="ECO:0007669"/>
    <property type="project" value="TreeGrafter"/>
</dbReference>
<evidence type="ECO:0000256" key="1">
    <source>
        <dbReference type="ARBA" id="ARBA00004141"/>
    </source>
</evidence>
<feature type="transmembrane region" description="Helical" evidence="8">
    <location>
        <begin position="199"/>
        <end position="218"/>
    </location>
</feature>
<dbReference type="GO" id="GO:0015137">
    <property type="term" value="F:citrate transmembrane transporter activity"/>
    <property type="evidence" value="ECO:0007669"/>
    <property type="project" value="UniProtKB-ARBA"/>
</dbReference>
<evidence type="ECO:0000256" key="3">
    <source>
        <dbReference type="ARBA" id="ARBA00022692"/>
    </source>
</evidence>
<dbReference type="InterPro" id="IPR011701">
    <property type="entry name" value="MFS"/>
</dbReference>
<feature type="transmembrane region" description="Helical" evidence="8">
    <location>
        <begin position="399"/>
        <end position="424"/>
    </location>
</feature>
<feature type="domain" description="Major facilitator superfamily (MFS) profile" evidence="9">
    <location>
        <begin position="42"/>
        <end position="485"/>
    </location>
</feature>
<feature type="transmembrane region" description="Helical" evidence="8">
    <location>
        <begin position="168"/>
        <end position="187"/>
    </location>
</feature>
<evidence type="ECO:0000256" key="2">
    <source>
        <dbReference type="ARBA" id="ARBA00022448"/>
    </source>
</evidence>
<evidence type="ECO:0000259" key="9">
    <source>
        <dbReference type="PROSITE" id="PS50850"/>
    </source>
</evidence>
<evidence type="ECO:0000256" key="8">
    <source>
        <dbReference type="SAM" id="Phobius"/>
    </source>
</evidence>
<evidence type="ECO:0000256" key="4">
    <source>
        <dbReference type="ARBA" id="ARBA00022989"/>
    </source>
</evidence>
<keyword evidence="3 8" id="KW-0812">Transmembrane</keyword>
<name>A0AAD7AAG7_9AGAR</name>
<feature type="transmembrane region" description="Helical" evidence="8">
    <location>
        <begin position="40"/>
        <end position="57"/>
    </location>
</feature>
<evidence type="ECO:0000313" key="10">
    <source>
        <dbReference type="EMBL" id="KAJ7353362.1"/>
    </source>
</evidence>
<feature type="transmembrane region" description="Helical" evidence="8">
    <location>
        <begin position="77"/>
        <end position="95"/>
    </location>
</feature>
<feature type="transmembrane region" description="Helical" evidence="8">
    <location>
        <begin position="132"/>
        <end position="156"/>
    </location>
</feature>
<feature type="transmembrane region" description="Helical" evidence="8">
    <location>
        <begin position="368"/>
        <end position="387"/>
    </location>
</feature>
<dbReference type="Proteomes" id="UP001218218">
    <property type="component" value="Unassembled WGS sequence"/>
</dbReference>
<evidence type="ECO:0000256" key="5">
    <source>
        <dbReference type="ARBA" id="ARBA00023136"/>
    </source>
</evidence>
<dbReference type="AlphaFoldDB" id="A0AAD7AAG7"/>
<feature type="transmembrane region" description="Helical" evidence="8">
    <location>
        <begin position="460"/>
        <end position="484"/>
    </location>
</feature>
<dbReference type="PROSITE" id="PS50850">
    <property type="entry name" value="MFS"/>
    <property type="match status" value="1"/>
</dbReference>
<keyword evidence="2" id="KW-0813">Transport</keyword>
<dbReference type="PANTHER" id="PTHR23502:SF51">
    <property type="entry name" value="QUINIDINE RESISTANCE PROTEIN 1-RELATED"/>
    <property type="match status" value="1"/>
</dbReference>